<reference evidence="1 2" key="1">
    <citation type="submission" date="2012-12" db="EMBL/GenBank/DDBJ databases">
        <title>Whole genome shotgun sequence of Gordonia aichiensis NBRC 108223.</title>
        <authorList>
            <person name="Isaki-Nakamura S."/>
            <person name="Hosoyama A."/>
            <person name="Tsuchikane K."/>
            <person name="Ando Y."/>
            <person name="Baba S."/>
            <person name="Ohji S."/>
            <person name="Hamada M."/>
            <person name="Tamura T."/>
            <person name="Yamazoe A."/>
            <person name="Yamazaki S."/>
            <person name="Fujita N."/>
        </authorList>
    </citation>
    <scope>NUCLEOTIDE SEQUENCE [LARGE SCALE GENOMIC DNA]</scope>
    <source>
        <strain evidence="1 2">NBRC 108223</strain>
    </source>
</reference>
<protein>
    <submittedName>
        <fullName evidence="1">Putative methyltransferase</fullName>
    </submittedName>
</protein>
<dbReference type="InterPro" id="IPR050320">
    <property type="entry name" value="N5-glutamine_MTase"/>
</dbReference>
<dbReference type="SUPFAM" id="SSF53335">
    <property type="entry name" value="S-adenosyl-L-methionine-dependent methyltransferases"/>
    <property type="match status" value="1"/>
</dbReference>
<dbReference type="eggNOG" id="COG2890">
    <property type="taxonomic scope" value="Bacteria"/>
</dbReference>
<proteinExistence type="predicted"/>
<dbReference type="AlphaFoldDB" id="L7KME3"/>
<dbReference type="GO" id="GO:0032259">
    <property type="term" value="P:methylation"/>
    <property type="evidence" value="ECO:0007669"/>
    <property type="project" value="UniProtKB-KW"/>
</dbReference>
<dbReference type="Proteomes" id="UP000010988">
    <property type="component" value="Unassembled WGS sequence"/>
</dbReference>
<dbReference type="Gene3D" id="3.40.50.150">
    <property type="entry name" value="Vaccinia Virus protein VP39"/>
    <property type="match status" value="1"/>
</dbReference>
<dbReference type="GO" id="GO:0008168">
    <property type="term" value="F:methyltransferase activity"/>
    <property type="evidence" value="ECO:0007669"/>
    <property type="project" value="UniProtKB-KW"/>
</dbReference>
<dbReference type="STRING" id="1220583.GOACH_07_01590"/>
<sequence length="269" mass="28098">MTEATGCAQSALVETLRAAGCVFAEEEAAILLDAARDRGHLAEMTARRCAGEPLEHVVGAVRFGAVDLSVGPGVFIPRQRSLSLADVAVEAVRVRSGEQPVVVEAYCGVAPIAASVAAAVRQCRLHVVDVDATALEYARRNLPTDAVIHRGDGLSALPRHLLGTIDVIAAVPPYVPDGAAGLLPHETDHEPTRALLAGADGLDHARRLVAEAPDWLADDGALLMELNVTQAEQLLAPTSGGIWCDAHSVVGDDAQTAVVLLTRRSRVSG</sequence>
<evidence type="ECO:0000313" key="1">
    <source>
        <dbReference type="EMBL" id="GAC48873.1"/>
    </source>
</evidence>
<dbReference type="PANTHER" id="PTHR18895">
    <property type="entry name" value="HEMK METHYLTRANSFERASE"/>
    <property type="match status" value="1"/>
</dbReference>
<dbReference type="PANTHER" id="PTHR18895:SF74">
    <property type="entry name" value="MTRF1L RELEASE FACTOR GLUTAMINE METHYLTRANSFERASE"/>
    <property type="match status" value="1"/>
</dbReference>
<gene>
    <name evidence="1" type="ORF">GOACH_07_01590</name>
</gene>
<accession>L7KME3</accession>
<evidence type="ECO:0000313" key="2">
    <source>
        <dbReference type="Proteomes" id="UP000010988"/>
    </source>
</evidence>
<name>L7KME3_9ACTN</name>
<keyword evidence="1" id="KW-0489">Methyltransferase</keyword>
<keyword evidence="2" id="KW-1185">Reference proteome</keyword>
<dbReference type="RefSeq" id="WP_005174507.1">
    <property type="nucleotide sequence ID" value="NZ_BANR01000007.1"/>
</dbReference>
<comment type="caution">
    <text evidence="1">The sequence shown here is derived from an EMBL/GenBank/DDBJ whole genome shotgun (WGS) entry which is preliminary data.</text>
</comment>
<keyword evidence="1" id="KW-0808">Transferase</keyword>
<dbReference type="EMBL" id="BANR01000007">
    <property type="protein sequence ID" value="GAC48873.1"/>
    <property type="molecule type" value="Genomic_DNA"/>
</dbReference>
<dbReference type="InterPro" id="IPR029063">
    <property type="entry name" value="SAM-dependent_MTases_sf"/>
</dbReference>
<organism evidence="1 2">
    <name type="scientific">Gordonia aichiensis NBRC 108223</name>
    <dbReference type="NCBI Taxonomy" id="1220583"/>
    <lineage>
        <taxon>Bacteria</taxon>
        <taxon>Bacillati</taxon>
        <taxon>Actinomycetota</taxon>
        <taxon>Actinomycetes</taxon>
        <taxon>Mycobacteriales</taxon>
        <taxon>Gordoniaceae</taxon>
        <taxon>Gordonia</taxon>
    </lineage>
</organism>